<evidence type="ECO:0000256" key="6">
    <source>
        <dbReference type="ARBA" id="ARBA00023125"/>
    </source>
</evidence>
<keyword evidence="11" id="KW-1185">Reference proteome</keyword>
<dbReference type="InterPro" id="IPR050953">
    <property type="entry name" value="N4_N6_ade-DNA_methylase"/>
</dbReference>
<dbReference type="PROSITE" id="PS00092">
    <property type="entry name" value="N6_MTASE"/>
    <property type="match status" value="1"/>
</dbReference>
<dbReference type="GO" id="GO:0004519">
    <property type="term" value="F:endonuclease activity"/>
    <property type="evidence" value="ECO:0007669"/>
    <property type="project" value="UniProtKB-KW"/>
</dbReference>
<accession>G2Z3U2</accession>
<proteinExistence type="predicted"/>
<dbReference type="PANTHER" id="PTHR33841:SF1">
    <property type="entry name" value="DNA METHYLTRANSFERASE A"/>
    <property type="match status" value="1"/>
</dbReference>
<dbReference type="Proteomes" id="UP000009186">
    <property type="component" value="Chromosome"/>
</dbReference>
<dbReference type="GO" id="GO:0016787">
    <property type="term" value="F:hydrolase activity"/>
    <property type="evidence" value="ECO:0007669"/>
    <property type="project" value="UniProtKB-KW"/>
</dbReference>
<dbReference type="eggNOG" id="COG1002">
    <property type="taxonomic scope" value="Bacteria"/>
</dbReference>
<evidence type="ECO:0000313" key="10">
    <source>
        <dbReference type="EMBL" id="CCB68273.1"/>
    </source>
</evidence>
<dbReference type="STRING" id="1034807.FBFL15_0121"/>
<keyword evidence="4" id="KW-0949">S-adenosyl-L-methionine</keyword>
<dbReference type="Pfam" id="PF12950">
    <property type="entry name" value="TaqI_C"/>
    <property type="match status" value="1"/>
</dbReference>
<organism evidence="10 11">
    <name type="scientific">Flavobacterium branchiophilum (strain FL-15)</name>
    <dbReference type="NCBI Taxonomy" id="1034807"/>
    <lineage>
        <taxon>Bacteria</taxon>
        <taxon>Pseudomonadati</taxon>
        <taxon>Bacteroidota</taxon>
        <taxon>Flavobacteriia</taxon>
        <taxon>Flavobacteriales</taxon>
        <taxon>Flavobacteriaceae</taxon>
        <taxon>Flavobacterium</taxon>
    </lineage>
</organism>
<dbReference type="HOGENOM" id="CLU_002539_1_0_10"/>
<dbReference type="eggNOG" id="COG0827">
    <property type="taxonomic scope" value="Bacteria"/>
</dbReference>
<dbReference type="PANTHER" id="PTHR33841">
    <property type="entry name" value="DNA METHYLTRANSFERASE YEEA-RELATED"/>
    <property type="match status" value="1"/>
</dbReference>
<dbReference type="EMBL" id="FQ859183">
    <property type="protein sequence ID" value="CCB68273.1"/>
    <property type="molecule type" value="Genomic_DNA"/>
</dbReference>
<dbReference type="PRINTS" id="PR00507">
    <property type="entry name" value="N12N6MTFRASE"/>
</dbReference>
<sequence>MTVTEIRSILEAPYNRTVWKDFIKTQFTNNQLTKDDYTLQLGKSDLYTECYSLGNYAVDDFTKIGIFEIQLAPKVNLSRNRVALRNLIKEVSAQVAGAMVVFVQGDKWRFSYISKRKVKNKNTNLIEDKETAPKRFTYLFGKGEKARTASDRFEKLINKQQQNIFQLLSLNDFEEAFSVEALSKDFFKKYKDTYEDFVEYLTGKRYKKQGNKFVEQPVSEPNNQLKELFKSSEPEREARDFCKRMMGRIVFLYFIQKKGWLAVPQGKNWGEGNMNYLYDLFKNSNNDDNFYSKELVPLFFTTLNNFNSENEDRILRFPYLNGGLFDNTIDEKYNELKLPKIIFEKLFKYFNDFNFTIHEDAPDEQTVAVDPEMLGHIFENLLEDNKDKGAFYTPKEIVHYMCQESLKEHIVTNYDISKRNVIDKLMQQTELLQSEENWIKQNAHDLIGILKNVKICDPAIGSGAFPMGILQEVFNLMVILHNYEGWGKKNEAEIKKHIIQESIYGVDIDAGAVDIARLRFWLSLIVDEEKPQPLPNLDFKIMRGNSLLNIPPNSVFNVDEAEELEVLKDEYFSTKDSKVKKDLKEKINKTTHKILKLANQFSPYLIDFDFELFFSEVYHGKNKGFDIVIGNPPYDVYEGKKSKEIEIFNKHPDYQITKGGKLNAYKLFLAKSVLLLKKDGIMCEIFQNSFLADNSASKLRKYFIDEQHIIKIDSYPERDNIHTRVFESAKMSVCIMLSRNTKLPTYSFQVNNWRDKSNIKNTIIFSKEDIYRFDKKNLIIPNIEYQELEIILKIKESKFNLLSDFAKCIEGELNMTFHKSYFTSNSNFPKIIKGAQVQRYFITDTPSQGEIQYLDLDMYLKDYGTTIKSTHYKKERIALQGITGANDKTRLVMTMLNDGNFCANSCNYIIIKDEFSNEVEIKYLLALTNSSLINWMFRKTSTNSNVNCYEIDGLPIRLINSEFQISFVILVDYLLFLKNKLKIQILDHTTNERLASNIEEVLNMMVYELYFEEHMKQNDLDVLQFIQPKPIDNLHNDTDKVEVIKNFYLWLQTADNKVRQRINSIDIKSPDILSVINSATK</sequence>
<feature type="domain" description="Type II methyltransferase M.TaqI-like" evidence="8">
    <location>
        <begin position="501"/>
        <end position="715"/>
    </location>
</feature>
<evidence type="ECO:0000256" key="1">
    <source>
        <dbReference type="ARBA" id="ARBA00011900"/>
    </source>
</evidence>
<keyword evidence="10" id="KW-0378">Hydrolase</keyword>
<dbReference type="Gene3D" id="3.40.50.150">
    <property type="entry name" value="Vaccinia Virus protein VP39"/>
    <property type="match status" value="1"/>
</dbReference>
<keyword evidence="6" id="KW-0238">DNA-binding</keyword>
<dbReference type="SUPFAM" id="SSF53335">
    <property type="entry name" value="S-adenosyl-L-methionine-dependent methyltransferases"/>
    <property type="match status" value="1"/>
</dbReference>
<keyword evidence="10" id="KW-0255">Endonuclease</keyword>
<evidence type="ECO:0000256" key="4">
    <source>
        <dbReference type="ARBA" id="ARBA00022691"/>
    </source>
</evidence>
<dbReference type="AlphaFoldDB" id="G2Z3U2"/>
<feature type="domain" description="TaqI-like C-terminal specificity" evidence="9">
    <location>
        <begin position="830"/>
        <end position="956"/>
    </location>
</feature>
<name>G2Z3U2_FLABF</name>
<dbReference type="KEGG" id="fbr:FBFL15_0121"/>
<keyword evidence="5" id="KW-0680">Restriction system</keyword>
<gene>
    <name evidence="10" type="ordered locus">FBFL15_0121</name>
</gene>
<keyword evidence="10" id="KW-0540">Nuclease</keyword>
<dbReference type="Pfam" id="PF07669">
    <property type="entry name" value="Eco57I"/>
    <property type="match status" value="1"/>
</dbReference>
<dbReference type="REBASE" id="40211">
    <property type="entry name" value="Fbr15ORF121P"/>
</dbReference>
<evidence type="ECO:0000313" key="11">
    <source>
        <dbReference type="Proteomes" id="UP000009186"/>
    </source>
</evidence>
<dbReference type="InterPro" id="IPR011639">
    <property type="entry name" value="MethylTrfase_TaqI-like_dom"/>
</dbReference>
<dbReference type="RefSeq" id="WP_014082753.1">
    <property type="nucleotide sequence ID" value="NC_016001.1"/>
</dbReference>
<evidence type="ECO:0000256" key="3">
    <source>
        <dbReference type="ARBA" id="ARBA00022679"/>
    </source>
</evidence>
<keyword evidence="3 10" id="KW-0808">Transferase</keyword>
<dbReference type="EC" id="2.1.1.72" evidence="1"/>
<dbReference type="GO" id="GO:0032259">
    <property type="term" value="P:methylation"/>
    <property type="evidence" value="ECO:0007669"/>
    <property type="project" value="UniProtKB-KW"/>
</dbReference>
<evidence type="ECO:0000256" key="2">
    <source>
        <dbReference type="ARBA" id="ARBA00022603"/>
    </source>
</evidence>
<evidence type="ECO:0000259" key="8">
    <source>
        <dbReference type="Pfam" id="PF07669"/>
    </source>
</evidence>
<dbReference type="GO" id="GO:0009007">
    <property type="term" value="F:site-specific DNA-methyltransferase (adenine-specific) activity"/>
    <property type="evidence" value="ECO:0007669"/>
    <property type="project" value="UniProtKB-EC"/>
</dbReference>
<evidence type="ECO:0000256" key="7">
    <source>
        <dbReference type="ARBA" id="ARBA00047942"/>
    </source>
</evidence>
<evidence type="ECO:0000256" key="5">
    <source>
        <dbReference type="ARBA" id="ARBA00022747"/>
    </source>
</evidence>
<keyword evidence="2 10" id="KW-0489">Methyltransferase</keyword>
<dbReference type="GO" id="GO:0003677">
    <property type="term" value="F:DNA binding"/>
    <property type="evidence" value="ECO:0007669"/>
    <property type="project" value="UniProtKB-KW"/>
</dbReference>
<dbReference type="GO" id="GO:0009307">
    <property type="term" value="P:DNA restriction-modification system"/>
    <property type="evidence" value="ECO:0007669"/>
    <property type="project" value="UniProtKB-KW"/>
</dbReference>
<dbReference type="InterPro" id="IPR029063">
    <property type="entry name" value="SAM-dependent_MTases_sf"/>
</dbReference>
<protein>
    <recommendedName>
        <fullName evidence="1">site-specific DNA-methyltransferase (adenine-specific)</fullName>
        <ecNumber evidence="1">2.1.1.72</ecNumber>
    </recommendedName>
</protein>
<dbReference type="InterPro" id="IPR025931">
    <property type="entry name" value="TaqI_C"/>
</dbReference>
<comment type="catalytic activity">
    <reaction evidence="7">
        <text>a 2'-deoxyadenosine in DNA + S-adenosyl-L-methionine = an N(6)-methyl-2'-deoxyadenosine in DNA + S-adenosyl-L-homocysteine + H(+)</text>
        <dbReference type="Rhea" id="RHEA:15197"/>
        <dbReference type="Rhea" id="RHEA-COMP:12418"/>
        <dbReference type="Rhea" id="RHEA-COMP:12419"/>
        <dbReference type="ChEBI" id="CHEBI:15378"/>
        <dbReference type="ChEBI" id="CHEBI:57856"/>
        <dbReference type="ChEBI" id="CHEBI:59789"/>
        <dbReference type="ChEBI" id="CHEBI:90615"/>
        <dbReference type="ChEBI" id="CHEBI:90616"/>
        <dbReference type="EC" id="2.1.1.72"/>
    </reaction>
</comment>
<evidence type="ECO:0000259" key="9">
    <source>
        <dbReference type="Pfam" id="PF12950"/>
    </source>
</evidence>
<reference evidence="10 11" key="1">
    <citation type="journal article" date="2011" name="Appl. Environ. Microbiol.">
        <title>Complete genome sequence of the fish pathogen Flavobacterium branchiophilum.</title>
        <authorList>
            <consortium name="1:IP"/>
            <consortium name="Microbial Evolutionary Genomics,F-75015 Paris"/>
            <consortium name="France 2:CNRS"/>
            <consortium name="URA2171"/>
            <consortium name="F-75015 Paris,France 3:Unite de Virologie et Immunologie Mol."/>
            <consortium name="INRA,78352 Jouy en Josas Cedex"/>
            <consortium name="France. 4:Unite de Mathemathique"/>
            <consortium name="Informatique et Genome,INRA"/>
            <consortium name="78352 Jouy en Josas Cedex"/>
            <consortium name="France. 5:CEA/Genoscope"/>
            <consortium name="Evry"/>
            <consortium name="France"/>
            <person name="Touchon M."/>
            <person name="Barbier P."/>
            <person name="Bernardet J.F."/>
            <person name="Loux V."/>
            <person name="Vacherie B."/>
            <person name="Barbe V."/>
            <person name="Rocha E.P."/>
            <person name="Duchaud E."/>
        </authorList>
    </citation>
    <scope>NUCLEOTIDE SEQUENCE [LARGE SCALE GENOMIC DNA]</scope>
    <source>
        <strain evidence="10 11">FL-15</strain>
    </source>
</reference>
<dbReference type="InterPro" id="IPR002052">
    <property type="entry name" value="DNA_methylase_N6_adenine_CS"/>
</dbReference>